<comment type="caution">
    <text evidence="10">The sequence shown here is derived from an EMBL/GenBank/DDBJ whole genome shotgun (WGS) entry which is preliminary data.</text>
</comment>
<feature type="transmembrane region" description="Helical" evidence="8">
    <location>
        <begin position="155"/>
        <end position="177"/>
    </location>
</feature>
<protein>
    <submittedName>
        <fullName evidence="10">Cation:proton antiporter</fullName>
    </submittedName>
</protein>
<dbReference type="PANTHER" id="PTHR32468">
    <property type="entry name" value="CATION/H + ANTIPORTER"/>
    <property type="match status" value="1"/>
</dbReference>
<keyword evidence="6 8" id="KW-0472">Membrane</keyword>
<name>A0ABW4PRB9_9ACTN</name>
<evidence type="ECO:0000256" key="3">
    <source>
        <dbReference type="ARBA" id="ARBA00022692"/>
    </source>
</evidence>
<comment type="subcellular location">
    <subcellularLocation>
        <location evidence="1">Membrane</location>
        <topology evidence="1">Multi-pass membrane protein</topology>
    </subcellularLocation>
</comment>
<evidence type="ECO:0000256" key="4">
    <source>
        <dbReference type="ARBA" id="ARBA00022989"/>
    </source>
</evidence>
<evidence type="ECO:0000256" key="2">
    <source>
        <dbReference type="ARBA" id="ARBA00022448"/>
    </source>
</evidence>
<keyword evidence="4 8" id="KW-1133">Transmembrane helix</keyword>
<accession>A0ABW4PRB9</accession>
<feature type="transmembrane region" description="Helical" evidence="8">
    <location>
        <begin position="91"/>
        <end position="113"/>
    </location>
</feature>
<evidence type="ECO:0000313" key="10">
    <source>
        <dbReference type="EMBL" id="MFD1832749.1"/>
    </source>
</evidence>
<keyword evidence="2" id="KW-0813">Transport</keyword>
<feature type="transmembrane region" description="Helical" evidence="8">
    <location>
        <begin position="125"/>
        <end position="143"/>
    </location>
</feature>
<evidence type="ECO:0000256" key="8">
    <source>
        <dbReference type="SAM" id="Phobius"/>
    </source>
</evidence>
<dbReference type="PANTHER" id="PTHR32468:SF0">
    <property type="entry name" value="K(+)_H(+) ANTIPORTER 1"/>
    <property type="match status" value="1"/>
</dbReference>
<evidence type="ECO:0000256" key="5">
    <source>
        <dbReference type="ARBA" id="ARBA00023065"/>
    </source>
</evidence>
<feature type="domain" description="Cation/H+ exchanger transmembrane" evidence="9">
    <location>
        <begin position="40"/>
        <end position="415"/>
    </location>
</feature>
<dbReference type="InterPro" id="IPR038770">
    <property type="entry name" value="Na+/solute_symporter_sf"/>
</dbReference>
<reference evidence="11" key="1">
    <citation type="journal article" date="2019" name="Int. J. Syst. Evol. Microbiol.">
        <title>The Global Catalogue of Microorganisms (GCM) 10K type strain sequencing project: providing services to taxonomists for standard genome sequencing and annotation.</title>
        <authorList>
            <consortium name="The Broad Institute Genomics Platform"/>
            <consortium name="The Broad Institute Genome Sequencing Center for Infectious Disease"/>
            <person name="Wu L."/>
            <person name="Ma J."/>
        </authorList>
    </citation>
    <scope>NUCLEOTIDE SEQUENCE [LARGE SCALE GENOMIC DNA]</scope>
    <source>
        <strain evidence="11">CGMCC 4.7455</strain>
    </source>
</reference>
<dbReference type="Pfam" id="PF00999">
    <property type="entry name" value="Na_H_Exchanger"/>
    <property type="match status" value="1"/>
</dbReference>
<feature type="region of interest" description="Disordered" evidence="7">
    <location>
        <begin position="426"/>
        <end position="462"/>
    </location>
</feature>
<feature type="transmembrane region" description="Helical" evidence="8">
    <location>
        <begin position="392"/>
        <end position="412"/>
    </location>
</feature>
<feature type="transmembrane region" description="Helical" evidence="8">
    <location>
        <begin position="189"/>
        <end position="213"/>
    </location>
</feature>
<dbReference type="InterPro" id="IPR050794">
    <property type="entry name" value="CPA2_transporter"/>
</dbReference>
<keyword evidence="5" id="KW-0406">Ion transport</keyword>
<evidence type="ECO:0000313" key="11">
    <source>
        <dbReference type="Proteomes" id="UP001597365"/>
    </source>
</evidence>
<evidence type="ECO:0000256" key="6">
    <source>
        <dbReference type="ARBA" id="ARBA00023136"/>
    </source>
</evidence>
<feature type="transmembrane region" description="Helical" evidence="8">
    <location>
        <begin position="57"/>
        <end position="79"/>
    </location>
</feature>
<evidence type="ECO:0000256" key="7">
    <source>
        <dbReference type="SAM" id="MobiDB-lite"/>
    </source>
</evidence>
<feature type="transmembrane region" description="Helical" evidence="8">
    <location>
        <begin position="219"/>
        <end position="238"/>
    </location>
</feature>
<dbReference type="Gene3D" id="1.20.1530.20">
    <property type="match status" value="1"/>
</dbReference>
<feature type="transmembrane region" description="Helical" evidence="8">
    <location>
        <begin position="303"/>
        <end position="321"/>
    </location>
</feature>
<dbReference type="RefSeq" id="WP_380903958.1">
    <property type="nucleotide sequence ID" value="NZ_JBHUFU010000019.1"/>
</dbReference>
<feature type="compositionally biased region" description="Basic and acidic residues" evidence="7">
    <location>
        <begin position="426"/>
        <end position="436"/>
    </location>
</feature>
<dbReference type="EMBL" id="JBHUFU010000019">
    <property type="protein sequence ID" value="MFD1832749.1"/>
    <property type="molecule type" value="Genomic_DNA"/>
</dbReference>
<gene>
    <name evidence="10" type="ORF">ACFSJS_24345</name>
</gene>
<feature type="transmembrane region" description="Helical" evidence="8">
    <location>
        <begin position="276"/>
        <end position="296"/>
    </location>
</feature>
<feature type="transmembrane region" description="Helical" evidence="8">
    <location>
        <begin position="250"/>
        <end position="270"/>
    </location>
</feature>
<dbReference type="InterPro" id="IPR006153">
    <property type="entry name" value="Cation/H_exchanger_TM"/>
</dbReference>
<proteinExistence type="predicted"/>
<evidence type="ECO:0000259" key="9">
    <source>
        <dbReference type="Pfam" id="PF00999"/>
    </source>
</evidence>
<feature type="transmembrane region" description="Helical" evidence="8">
    <location>
        <begin position="333"/>
        <end position="354"/>
    </location>
</feature>
<feature type="transmembrane region" description="Helical" evidence="8">
    <location>
        <begin position="23"/>
        <end position="45"/>
    </location>
</feature>
<feature type="transmembrane region" description="Helical" evidence="8">
    <location>
        <begin position="366"/>
        <end position="386"/>
    </location>
</feature>
<keyword evidence="3 8" id="KW-0812">Transmembrane</keyword>
<sequence>MTTPDVPAVLAAGALSPLGGTDLVVLLLQVGVLLTAAHGLGRLALRVGLPALVGELSAGVLLGPTVLGHAAPAVTGWLFPSDPGQTRLLDAVTQIGLLLLVGVTGAQFDAGFLRRRGATATRVSLAGLLVPLGFGMAAGYLVPGELLAEPGRRHLFAFFLGVALCVTALPVIAKTLAELDLLHRDVGQLVITAAFFDDAVGWLLLAVVSAVAVGGAGGQVAATALYAALFLATALLLRRPLARYATRTRSGERAAGSTLTIAVALVLLYAAGSAAIGMEALFGAFVAGATVLSRVAPSRLAPLRTVVMSFFAPLFLAGIGLHMDLTLLADPTVAATAAGVLAVAVLGKFAGAYLGARASRLGHWEGVALGAGMNARGMIEVVIALAGLRLGVLTTAAFTCIVLVAVVTSVIAPPLLRRSARRIGVGDEERERERRFTGWAHPADGEPPPAPAESRRIAAGSY</sequence>
<keyword evidence="11" id="KW-1185">Reference proteome</keyword>
<organism evidence="10 11">
    <name type="scientific">Streptomyces desertarenae</name>
    <dbReference type="NCBI Taxonomy" id="2666184"/>
    <lineage>
        <taxon>Bacteria</taxon>
        <taxon>Bacillati</taxon>
        <taxon>Actinomycetota</taxon>
        <taxon>Actinomycetes</taxon>
        <taxon>Kitasatosporales</taxon>
        <taxon>Streptomycetaceae</taxon>
        <taxon>Streptomyces</taxon>
    </lineage>
</organism>
<dbReference type="Proteomes" id="UP001597365">
    <property type="component" value="Unassembled WGS sequence"/>
</dbReference>
<evidence type="ECO:0000256" key="1">
    <source>
        <dbReference type="ARBA" id="ARBA00004141"/>
    </source>
</evidence>